<keyword evidence="2" id="KW-0808">Transferase</keyword>
<sequence length="381" mass="42841">MKILMLTCQYMPDVFGGAEKQCGRISKGIKTQGVDVQILTSRQTLEGKSKELIDEVPITRLYSPFAPDLLGRWMLFSFYWFIRVLIWGAFNHKSFDIIHCHQGKFGAFVGCFLARTFNKPILIKVGNSNQFMDFIALKEKKMVGPLLASFVLKTNPTVVAISDVIAQNCKEFGFTNIINIPNSIDKALLHNDAIYKTSSNSVINLFYHGRLEKIKKVDVLMESFALLVETNEQLHFHLIGSGNVLPAAKKYIYNNNLQSKVTFYGEVKDPVNFIKQFDIFVNASEAEGFSNSLLEALLTGKILVSTPVSGAKDAIYNGKNGYVAKGFSPLDIKFSIENSIDLYYKNIDEVKKFSDNLIAASFTVDVIAKKYVELYKKLIIN</sequence>
<evidence type="ECO:0000313" key="2">
    <source>
        <dbReference type="EMBL" id="NMF47266.1"/>
    </source>
</evidence>
<dbReference type="Gene3D" id="3.40.50.2000">
    <property type="entry name" value="Glycogen Phosphorylase B"/>
    <property type="match status" value="2"/>
</dbReference>
<comment type="caution">
    <text evidence="2">The sequence shown here is derived from an EMBL/GenBank/DDBJ whole genome shotgun (WGS) entry which is preliminary data.</text>
</comment>
<evidence type="ECO:0000259" key="1">
    <source>
        <dbReference type="Pfam" id="PF13439"/>
    </source>
</evidence>
<gene>
    <name evidence="2" type="ORF">HHL01_03565</name>
</gene>
<proteinExistence type="predicted"/>
<organism evidence="2 3">
    <name type="scientific">Pseudoalteromonas arctica</name>
    <dbReference type="NCBI Taxonomy" id="394751"/>
    <lineage>
        <taxon>Bacteria</taxon>
        <taxon>Pseudomonadati</taxon>
        <taxon>Pseudomonadota</taxon>
        <taxon>Gammaproteobacteria</taxon>
        <taxon>Alteromonadales</taxon>
        <taxon>Pseudoalteromonadaceae</taxon>
        <taxon>Pseudoalteromonas</taxon>
    </lineage>
</organism>
<dbReference type="Pfam" id="PF13439">
    <property type="entry name" value="Glyco_transf_4"/>
    <property type="match status" value="1"/>
</dbReference>
<dbReference type="InterPro" id="IPR028098">
    <property type="entry name" value="Glyco_trans_4-like_N"/>
</dbReference>
<reference evidence="2 3" key="1">
    <citation type="submission" date="2020-04" db="EMBL/GenBank/DDBJ databases">
        <title>Genome Sequencing and Assembley of Pseudoalteromonas artica.</title>
        <authorList>
            <person name="Akerly B."/>
            <person name="Cook G."/>
        </authorList>
    </citation>
    <scope>NUCLEOTIDE SEQUENCE [LARGE SCALE GENOMIC DNA]</scope>
    <source>
        <strain evidence="2 3">NEC-BIFX-0059</strain>
    </source>
</reference>
<dbReference type="EMBL" id="JABBCX010000001">
    <property type="protein sequence ID" value="NMF47266.1"/>
    <property type="molecule type" value="Genomic_DNA"/>
</dbReference>
<protein>
    <submittedName>
        <fullName evidence="2">Glycosyltransferase family 4 protein</fullName>
    </submittedName>
</protein>
<dbReference type="AlphaFoldDB" id="A0A7X9YF35"/>
<accession>A0A7X9YF35</accession>
<dbReference type="RefSeq" id="WP_170071079.1">
    <property type="nucleotide sequence ID" value="NZ_JABBCX010000001.1"/>
</dbReference>
<feature type="domain" description="Glycosyltransferase subfamily 4-like N-terminal" evidence="1">
    <location>
        <begin position="15"/>
        <end position="186"/>
    </location>
</feature>
<dbReference type="Proteomes" id="UP000519126">
    <property type="component" value="Unassembled WGS sequence"/>
</dbReference>
<dbReference type="SUPFAM" id="SSF53756">
    <property type="entry name" value="UDP-Glycosyltransferase/glycogen phosphorylase"/>
    <property type="match status" value="1"/>
</dbReference>
<evidence type="ECO:0000313" key="3">
    <source>
        <dbReference type="Proteomes" id="UP000519126"/>
    </source>
</evidence>
<dbReference type="GO" id="GO:0016757">
    <property type="term" value="F:glycosyltransferase activity"/>
    <property type="evidence" value="ECO:0007669"/>
    <property type="project" value="UniProtKB-ARBA"/>
</dbReference>
<dbReference type="CDD" id="cd03801">
    <property type="entry name" value="GT4_PimA-like"/>
    <property type="match status" value="1"/>
</dbReference>
<dbReference type="PANTHER" id="PTHR12526">
    <property type="entry name" value="GLYCOSYLTRANSFERASE"/>
    <property type="match status" value="1"/>
</dbReference>
<dbReference type="PANTHER" id="PTHR12526:SF630">
    <property type="entry name" value="GLYCOSYLTRANSFERASE"/>
    <property type="match status" value="1"/>
</dbReference>
<dbReference type="Pfam" id="PF13692">
    <property type="entry name" value="Glyco_trans_1_4"/>
    <property type="match status" value="1"/>
</dbReference>
<name>A0A7X9YF35_9GAMM</name>